<evidence type="ECO:0000313" key="1">
    <source>
        <dbReference type="EMBL" id="KAG8230639.1"/>
    </source>
</evidence>
<comment type="caution">
    <text evidence="1">The sequence shown here is derived from an EMBL/GenBank/DDBJ whole genome shotgun (WGS) entry which is preliminary data.</text>
</comment>
<protein>
    <submittedName>
        <fullName evidence="1">Uncharacterized protein</fullName>
    </submittedName>
</protein>
<sequence length="65" mass="7617">MSNVTSGPYLYMVLKDGLEKRQQQKRSRHLKCLICEGKIEGKKKGRRRTPWMDNIKQWVGLPTAE</sequence>
<gene>
    <name evidence="1" type="ORF">J437_LFUL006836</name>
</gene>
<reference evidence="1" key="1">
    <citation type="submission" date="2013-04" db="EMBL/GenBank/DDBJ databases">
        <authorList>
            <person name="Qu J."/>
            <person name="Murali S.C."/>
            <person name="Bandaranaike D."/>
            <person name="Bellair M."/>
            <person name="Blankenburg K."/>
            <person name="Chao H."/>
            <person name="Dinh H."/>
            <person name="Doddapaneni H."/>
            <person name="Downs B."/>
            <person name="Dugan-Rocha S."/>
            <person name="Elkadiri S."/>
            <person name="Gnanaolivu R.D."/>
            <person name="Hernandez B."/>
            <person name="Javaid M."/>
            <person name="Jayaseelan J.C."/>
            <person name="Lee S."/>
            <person name="Li M."/>
            <person name="Ming W."/>
            <person name="Munidasa M."/>
            <person name="Muniz J."/>
            <person name="Nguyen L."/>
            <person name="Ongeri F."/>
            <person name="Osuji N."/>
            <person name="Pu L.-L."/>
            <person name="Puazo M."/>
            <person name="Qu C."/>
            <person name="Quiroz J."/>
            <person name="Raj R."/>
            <person name="Weissenberger G."/>
            <person name="Xin Y."/>
            <person name="Zou X."/>
            <person name="Han Y."/>
            <person name="Richards S."/>
            <person name="Worley K."/>
            <person name="Muzny D."/>
            <person name="Gibbs R."/>
        </authorList>
    </citation>
    <scope>NUCLEOTIDE SEQUENCE</scope>
    <source>
        <strain evidence="1">Sampled in the wild</strain>
    </source>
</reference>
<dbReference type="AlphaFoldDB" id="A0A8K0KAL6"/>
<accession>A0A8K0KAL6</accession>
<organism evidence="1 2">
    <name type="scientific">Ladona fulva</name>
    <name type="common">Scarce chaser dragonfly</name>
    <name type="synonym">Libellula fulva</name>
    <dbReference type="NCBI Taxonomy" id="123851"/>
    <lineage>
        <taxon>Eukaryota</taxon>
        <taxon>Metazoa</taxon>
        <taxon>Ecdysozoa</taxon>
        <taxon>Arthropoda</taxon>
        <taxon>Hexapoda</taxon>
        <taxon>Insecta</taxon>
        <taxon>Pterygota</taxon>
        <taxon>Palaeoptera</taxon>
        <taxon>Odonata</taxon>
        <taxon>Epiprocta</taxon>
        <taxon>Anisoptera</taxon>
        <taxon>Libelluloidea</taxon>
        <taxon>Libellulidae</taxon>
        <taxon>Ladona</taxon>
    </lineage>
</organism>
<reference evidence="1" key="2">
    <citation type="submission" date="2017-10" db="EMBL/GenBank/DDBJ databases">
        <title>Ladona fulva Genome sequencing and assembly.</title>
        <authorList>
            <person name="Murali S."/>
            <person name="Richards S."/>
            <person name="Bandaranaike D."/>
            <person name="Bellair M."/>
            <person name="Blankenburg K."/>
            <person name="Chao H."/>
            <person name="Dinh H."/>
            <person name="Doddapaneni H."/>
            <person name="Dugan-Rocha S."/>
            <person name="Elkadiri S."/>
            <person name="Gnanaolivu R."/>
            <person name="Hernandez B."/>
            <person name="Skinner E."/>
            <person name="Javaid M."/>
            <person name="Lee S."/>
            <person name="Li M."/>
            <person name="Ming W."/>
            <person name="Munidasa M."/>
            <person name="Muniz J."/>
            <person name="Nguyen L."/>
            <person name="Hughes D."/>
            <person name="Osuji N."/>
            <person name="Pu L.-L."/>
            <person name="Puazo M."/>
            <person name="Qu C."/>
            <person name="Quiroz J."/>
            <person name="Raj R."/>
            <person name="Weissenberger G."/>
            <person name="Xin Y."/>
            <person name="Zou X."/>
            <person name="Han Y."/>
            <person name="Worley K."/>
            <person name="Muzny D."/>
            <person name="Gibbs R."/>
        </authorList>
    </citation>
    <scope>NUCLEOTIDE SEQUENCE</scope>
    <source>
        <strain evidence="1">Sampled in the wild</strain>
    </source>
</reference>
<evidence type="ECO:0000313" key="2">
    <source>
        <dbReference type="Proteomes" id="UP000792457"/>
    </source>
</evidence>
<name>A0A8K0KAL6_LADFU</name>
<proteinExistence type="predicted"/>
<keyword evidence="2" id="KW-1185">Reference proteome</keyword>
<dbReference type="Proteomes" id="UP000792457">
    <property type="component" value="Unassembled WGS sequence"/>
</dbReference>
<dbReference type="EMBL" id="KZ308499">
    <property type="protein sequence ID" value="KAG8230639.1"/>
    <property type="molecule type" value="Genomic_DNA"/>
</dbReference>